<feature type="compositionally biased region" description="Low complexity" evidence="1">
    <location>
        <begin position="78"/>
        <end position="93"/>
    </location>
</feature>
<evidence type="ECO:0000256" key="1">
    <source>
        <dbReference type="SAM" id="MobiDB-lite"/>
    </source>
</evidence>
<comment type="caution">
    <text evidence="2">The sequence shown here is derived from an EMBL/GenBank/DDBJ whole genome shotgun (WGS) entry which is preliminary data.</text>
</comment>
<organism evidence="2 3">
    <name type="scientific">Malassezia pachydermatis</name>
    <dbReference type="NCBI Taxonomy" id="77020"/>
    <lineage>
        <taxon>Eukaryota</taxon>
        <taxon>Fungi</taxon>
        <taxon>Dikarya</taxon>
        <taxon>Basidiomycota</taxon>
        <taxon>Ustilaginomycotina</taxon>
        <taxon>Malasseziomycetes</taxon>
        <taxon>Malasseziales</taxon>
        <taxon>Malasseziaceae</taxon>
        <taxon>Malassezia</taxon>
    </lineage>
</organism>
<dbReference type="AlphaFoldDB" id="A0A0M9VNN1"/>
<feature type="region of interest" description="Disordered" evidence="1">
    <location>
        <begin position="123"/>
        <end position="170"/>
    </location>
</feature>
<sequence>MSNAQVTGLSDSVTEHTTVYTNATPDVLESENHRVVTEALPITHTGVPDYNEGSRAAPPIVGSDLYSVLRSSQPVSQTPGAAATKTAGAAPMAPATTSTATAFTSSDKPSDVAAPIKTVNGAEDATGSLSTKPTAPATTSNVHAGTAGAATGAATGAGNAATGAKDTATKKKVGVMTKIKRALKIGKNKQ</sequence>
<feature type="compositionally biased region" description="Polar residues" evidence="1">
    <location>
        <begin position="127"/>
        <end position="143"/>
    </location>
</feature>
<feature type="compositionally biased region" description="Low complexity" evidence="1">
    <location>
        <begin position="144"/>
        <end position="166"/>
    </location>
</feature>
<dbReference type="RefSeq" id="XP_017990964.1">
    <property type="nucleotide sequence ID" value="XM_018134783.1"/>
</dbReference>
<dbReference type="VEuPathDB" id="FungiDB:Malapachy_0254"/>
<proteinExistence type="predicted"/>
<dbReference type="GeneID" id="28726658"/>
<gene>
    <name evidence="2" type="ORF">Malapachy_0254</name>
</gene>
<dbReference type="PRINTS" id="PR00833">
    <property type="entry name" value="POAALLERGEN"/>
</dbReference>
<protein>
    <submittedName>
        <fullName evidence="2">Uncharacterized protein</fullName>
    </submittedName>
</protein>
<dbReference type="OrthoDB" id="3366285at2759"/>
<feature type="region of interest" description="Disordered" evidence="1">
    <location>
        <begin position="71"/>
        <end position="93"/>
    </location>
</feature>
<evidence type="ECO:0000313" key="3">
    <source>
        <dbReference type="Proteomes" id="UP000037751"/>
    </source>
</evidence>
<evidence type="ECO:0000313" key="2">
    <source>
        <dbReference type="EMBL" id="KOS13332.1"/>
    </source>
</evidence>
<keyword evidence="3" id="KW-1185">Reference proteome</keyword>
<reference evidence="2 3" key="1">
    <citation type="submission" date="2015-07" db="EMBL/GenBank/DDBJ databases">
        <title>Draft Genome Sequence of Malassezia furfur CBS1878 and Malassezia pachydermatis CBS1879.</title>
        <authorList>
            <person name="Triana S."/>
            <person name="Ohm R."/>
            <person name="Gonzalez A."/>
            <person name="DeCock H."/>
            <person name="Restrepo S."/>
            <person name="Celis A."/>
        </authorList>
    </citation>
    <scope>NUCLEOTIDE SEQUENCE [LARGE SCALE GENOMIC DNA]</scope>
    <source>
        <strain evidence="2 3">CBS 1879</strain>
    </source>
</reference>
<dbReference type="Proteomes" id="UP000037751">
    <property type="component" value="Unassembled WGS sequence"/>
</dbReference>
<name>A0A0M9VNN1_9BASI</name>
<dbReference type="EMBL" id="LGAV01000006">
    <property type="protein sequence ID" value="KOS13332.1"/>
    <property type="molecule type" value="Genomic_DNA"/>
</dbReference>
<accession>A0A0M9VNN1</accession>